<protein>
    <recommendedName>
        <fullName evidence="15">POPDC1-3 domain-containing protein</fullName>
    </recommendedName>
</protein>
<dbReference type="GO" id="GO:0051146">
    <property type="term" value="P:striated muscle cell differentiation"/>
    <property type="evidence" value="ECO:0007669"/>
    <property type="project" value="TreeGrafter"/>
</dbReference>
<dbReference type="InterPro" id="IPR014710">
    <property type="entry name" value="RmlC-like_jellyroll"/>
</dbReference>
<dbReference type="GO" id="GO:0005923">
    <property type="term" value="C:bicellular tight junction"/>
    <property type="evidence" value="ECO:0007669"/>
    <property type="project" value="UniProtKB-SubCell"/>
</dbReference>
<feature type="transmembrane region" description="Helical" evidence="14">
    <location>
        <begin position="33"/>
        <end position="52"/>
    </location>
</feature>
<evidence type="ECO:0000256" key="7">
    <source>
        <dbReference type="ARBA" id="ARBA00022475"/>
    </source>
</evidence>
<keyword evidence="7" id="KW-1003">Cell membrane</keyword>
<evidence type="ECO:0000256" key="10">
    <source>
        <dbReference type="ARBA" id="ARBA00022949"/>
    </source>
</evidence>
<dbReference type="SUPFAM" id="SSF51206">
    <property type="entry name" value="cAMP-binding domain-like"/>
    <property type="match status" value="1"/>
</dbReference>
<keyword evidence="10" id="KW-0965">Cell junction</keyword>
<keyword evidence="6" id="KW-0217">Developmental protein</keyword>
<keyword evidence="13" id="KW-0325">Glycoprotein</keyword>
<keyword evidence="8 14" id="KW-0812">Transmembrane</keyword>
<evidence type="ECO:0000256" key="9">
    <source>
        <dbReference type="ARBA" id="ARBA00022889"/>
    </source>
</evidence>
<evidence type="ECO:0000256" key="8">
    <source>
        <dbReference type="ARBA" id="ARBA00022692"/>
    </source>
</evidence>
<dbReference type="EMBL" id="CAJOBC010095267">
    <property type="protein sequence ID" value="CAF4431539.1"/>
    <property type="molecule type" value="Genomic_DNA"/>
</dbReference>
<dbReference type="AlphaFoldDB" id="A0A815YA32"/>
<dbReference type="InterPro" id="IPR018490">
    <property type="entry name" value="cNMP-bd_dom_sf"/>
</dbReference>
<proteinExistence type="inferred from homology"/>
<evidence type="ECO:0000256" key="13">
    <source>
        <dbReference type="ARBA" id="ARBA00023180"/>
    </source>
</evidence>
<evidence type="ECO:0000256" key="5">
    <source>
        <dbReference type="ARBA" id="ARBA00022427"/>
    </source>
</evidence>
<name>A0A815YA32_9BILA</name>
<sequence>MVVVHPAAHWLFHLANCFLLVSYATTNILALRILLASGSVCFTLWGALVLSISIDTTVYNGIFFIINTVQALIILYNMRSIKFDPYRELVYNHFFGKDKIKLSRTEFNKLTNPNICFIRTLNTGSFVAEKGNICNQLTLLLEGELSVSRKSGNNSNDSENFYEVHTIKPLEFADSPEWQFKHGTIGPAFDVYITCLNNCKFMVWPYEPLMNLVSKEKQLGNILNAVLGRDIVQKLFSSQICVYRNCLQFQQDQDQYHRPPFQNPESYEIIPVVDYDAVATVAVDEDNSSV</sequence>
<evidence type="ECO:0000256" key="3">
    <source>
        <dbReference type="ARBA" id="ARBA00004435"/>
    </source>
</evidence>
<gene>
    <name evidence="17" type="ORF">GPM918_LOCUS40258</name>
    <name evidence="16" type="ORF">OVA965_LOCUS38927</name>
    <name evidence="19" type="ORF">SRO942_LOCUS41188</name>
    <name evidence="18" type="ORF">TMI583_LOCUS40169</name>
</gene>
<dbReference type="GO" id="GO:0042383">
    <property type="term" value="C:sarcolemma"/>
    <property type="evidence" value="ECO:0007669"/>
    <property type="project" value="TreeGrafter"/>
</dbReference>
<feature type="transmembrane region" description="Helical" evidence="14">
    <location>
        <begin position="58"/>
        <end position="78"/>
    </location>
</feature>
<dbReference type="Proteomes" id="UP000681722">
    <property type="component" value="Unassembled WGS sequence"/>
</dbReference>
<feature type="domain" description="POPDC1-3" evidence="15">
    <location>
        <begin position="8"/>
        <end position="237"/>
    </location>
</feature>
<dbReference type="Gene3D" id="2.60.120.10">
    <property type="entry name" value="Jelly Rolls"/>
    <property type="match status" value="1"/>
</dbReference>
<organism evidence="17 20">
    <name type="scientific">Didymodactylos carnosus</name>
    <dbReference type="NCBI Taxonomy" id="1234261"/>
    <lineage>
        <taxon>Eukaryota</taxon>
        <taxon>Metazoa</taxon>
        <taxon>Spiralia</taxon>
        <taxon>Gnathifera</taxon>
        <taxon>Rotifera</taxon>
        <taxon>Eurotatoria</taxon>
        <taxon>Bdelloidea</taxon>
        <taxon>Philodinida</taxon>
        <taxon>Philodinidae</taxon>
        <taxon>Didymodactylos</taxon>
    </lineage>
</organism>
<dbReference type="InterPro" id="IPR055272">
    <property type="entry name" value="POPDC1-3_dom"/>
</dbReference>
<dbReference type="GO" id="GO:0016328">
    <property type="term" value="C:lateral plasma membrane"/>
    <property type="evidence" value="ECO:0007669"/>
    <property type="project" value="UniProtKB-SubCell"/>
</dbReference>
<dbReference type="EMBL" id="CAJNOK010039311">
    <property type="protein sequence ID" value="CAF1544001.1"/>
    <property type="molecule type" value="Genomic_DNA"/>
</dbReference>
<evidence type="ECO:0000256" key="1">
    <source>
        <dbReference type="ARBA" id="ARBA00004124"/>
    </source>
</evidence>
<evidence type="ECO:0000256" key="12">
    <source>
        <dbReference type="ARBA" id="ARBA00023136"/>
    </source>
</evidence>
<keyword evidence="20" id="KW-1185">Reference proteome</keyword>
<comment type="subcellular location">
    <subcellularLocation>
        <location evidence="3">Cell junction</location>
        <location evidence="3">Tight junction</location>
    </subcellularLocation>
    <subcellularLocation>
        <location evidence="1">Lateral cell membrane</location>
    </subcellularLocation>
    <subcellularLocation>
        <location evidence="2">Membrane</location>
        <topology evidence="2">Multi-pass membrane protein</topology>
    </subcellularLocation>
</comment>
<evidence type="ECO:0000256" key="11">
    <source>
        <dbReference type="ARBA" id="ARBA00022989"/>
    </source>
</evidence>
<dbReference type="GO" id="GO:0030552">
    <property type="term" value="F:cAMP binding"/>
    <property type="evidence" value="ECO:0007669"/>
    <property type="project" value="TreeGrafter"/>
</dbReference>
<evidence type="ECO:0000313" key="19">
    <source>
        <dbReference type="EMBL" id="CAF4431539.1"/>
    </source>
</evidence>
<keyword evidence="12 14" id="KW-0472">Membrane</keyword>
<dbReference type="Proteomes" id="UP000663829">
    <property type="component" value="Unassembled WGS sequence"/>
</dbReference>
<dbReference type="Pfam" id="PF04831">
    <property type="entry name" value="POPDC1-3"/>
    <property type="match status" value="1"/>
</dbReference>
<keyword evidence="11 14" id="KW-1133">Transmembrane helix</keyword>
<dbReference type="Proteomes" id="UP000677228">
    <property type="component" value="Unassembled WGS sequence"/>
</dbReference>
<evidence type="ECO:0000256" key="2">
    <source>
        <dbReference type="ARBA" id="ARBA00004141"/>
    </source>
</evidence>
<keyword evidence="9" id="KW-0130">Cell adhesion</keyword>
<keyword evidence="5" id="KW-0796">Tight junction</keyword>
<comment type="caution">
    <text evidence="17">The sequence shown here is derived from an EMBL/GenBank/DDBJ whole genome shotgun (WGS) entry which is preliminary data.</text>
</comment>
<dbReference type="Proteomes" id="UP000682733">
    <property type="component" value="Unassembled WGS sequence"/>
</dbReference>
<accession>A0A815YA32</accession>
<evidence type="ECO:0000313" key="16">
    <source>
        <dbReference type="EMBL" id="CAF1544001.1"/>
    </source>
</evidence>
<evidence type="ECO:0000313" key="17">
    <source>
        <dbReference type="EMBL" id="CAF1568847.1"/>
    </source>
</evidence>
<evidence type="ECO:0000313" key="20">
    <source>
        <dbReference type="Proteomes" id="UP000663829"/>
    </source>
</evidence>
<evidence type="ECO:0000256" key="4">
    <source>
        <dbReference type="ARBA" id="ARBA00007146"/>
    </source>
</evidence>
<reference evidence="17" key="1">
    <citation type="submission" date="2021-02" db="EMBL/GenBank/DDBJ databases">
        <authorList>
            <person name="Nowell W R."/>
        </authorList>
    </citation>
    <scope>NUCLEOTIDE SEQUENCE</scope>
</reference>
<dbReference type="GO" id="GO:0042391">
    <property type="term" value="P:regulation of membrane potential"/>
    <property type="evidence" value="ECO:0007669"/>
    <property type="project" value="TreeGrafter"/>
</dbReference>
<evidence type="ECO:0000256" key="6">
    <source>
        <dbReference type="ARBA" id="ARBA00022473"/>
    </source>
</evidence>
<dbReference type="GO" id="GO:0007507">
    <property type="term" value="P:heart development"/>
    <property type="evidence" value="ECO:0007669"/>
    <property type="project" value="TreeGrafter"/>
</dbReference>
<evidence type="ECO:0000259" key="15">
    <source>
        <dbReference type="Pfam" id="PF04831"/>
    </source>
</evidence>
<dbReference type="PANTHER" id="PTHR12101:SF17">
    <property type="entry name" value="BLOOD VESSEL EPICARDIAL SUBSTANCE"/>
    <property type="match status" value="1"/>
</dbReference>
<comment type="similarity">
    <text evidence="4">Belongs to the popeye family.</text>
</comment>
<dbReference type="EMBL" id="CAJOBA010061692">
    <property type="protein sequence ID" value="CAF4332862.1"/>
    <property type="molecule type" value="Genomic_DNA"/>
</dbReference>
<evidence type="ECO:0000313" key="18">
    <source>
        <dbReference type="EMBL" id="CAF4332862.1"/>
    </source>
</evidence>
<dbReference type="InterPro" id="IPR006916">
    <property type="entry name" value="POPDC1-3"/>
</dbReference>
<evidence type="ECO:0000256" key="14">
    <source>
        <dbReference type="SAM" id="Phobius"/>
    </source>
</evidence>
<dbReference type="EMBL" id="CAJNOQ010029452">
    <property type="protein sequence ID" value="CAF1568847.1"/>
    <property type="molecule type" value="Genomic_DNA"/>
</dbReference>
<dbReference type="OrthoDB" id="425611at2759"/>
<dbReference type="PANTHER" id="PTHR12101">
    <property type="entry name" value="POPEYE DOMAIN CONTAINING PROTEIN"/>
    <property type="match status" value="1"/>
</dbReference>
<dbReference type="GO" id="GO:0007155">
    <property type="term" value="P:cell adhesion"/>
    <property type="evidence" value="ECO:0007669"/>
    <property type="project" value="UniProtKB-KW"/>
</dbReference>